<feature type="compositionally biased region" description="Polar residues" evidence="7">
    <location>
        <begin position="2418"/>
        <end position="2431"/>
    </location>
</feature>
<feature type="region of interest" description="Disordered" evidence="7">
    <location>
        <begin position="2328"/>
        <end position="2382"/>
    </location>
</feature>
<feature type="region of interest" description="Disordered" evidence="7">
    <location>
        <begin position="4613"/>
        <end position="4652"/>
    </location>
</feature>
<keyword evidence="3 6" id="KW-0863">Zinc-finger</keyword>
<keyword evidence="10" id="KW-1185">Reference proteome</keyword>
<evidence type="ECO:0000256" key="1">
    <source>
        <dbReference type="ARBA" id="ARBA00009970"/>
    </source>
</evidence>
<dbReference type="PROSITE" id="PS51157">
    <property type="entry name" value="ZF_UBR"/>
    <property type="match status" value="1"/>
</dbReference>
<feature type="region of interest" description="Disordered" evidence="7">
    <location>
        <begin position="5900"/>
        <end position="5928"/>
    </location>
</feature>
<organism evidence="9 10">
    <name type="scientific">Opisthorchis felineus</name>
    <dbReference type="NCBI Taxonomy" id="147828"/>
    <lineage>
        <taxon>Eukaryota</taxon>
        <taxon>Metazoa</taxon>
        <taxon>Spiralia</taxon>
        <taxon>Lophotrochozoa</taxon>
        <taxon>Platyhelminthes</taxon>
        <taxon>Trematoda</taxon>
        <taxon>Digenea</taxon>
        <taxon>Opisthorchiida</taxon>
        <taxon>Opisthorchiata</taxon>
        <taxon>Opisthorchiidae</taxon>
        <taxon>Opisthorchis</taxon>
    </lineage>
</organism>
<feature type="region of interest" description="Disordered" evidence="7">
    <location>
        <begin position="6611"/>
        <end position="6633"/>
    </location>
</feature>
<feature type="compositionally biased region" description="Polar residues" evidence="7">
    <location>
        <begin position="3441"/>
        <end position="3450"/>
    </location>
</feature>
<evidence type="ECO:0000256" key="7">
    <source>
        <dbReference type="SAM" id="MobiDB-lite"/>
    </source>
</evidence>
<dbReference type="InterPro" id="IPR003126">
    <property type="entry name" value="Znf_UBR"/>
</dbReference>
<dbReference type="PANTHER" id="PTHR21725">
    <property type="entry name" value="E3 UBIQUITIN-PROTEIN LIGASE UBR4"/>
    <property type="match status" value="1"/>
</dbReference>
<evidence type="ECO:0000256" key="5">
    <source>
        <dbReference type="PROSITE-ProRule" id="PRU00508"/>
    </source>
</evidence>
<feature type="compositionally biased region" description="Low complexity" evidence="7">
    <location>
        <begin position="5703"/>
        <end position="5712"/>
    </location>
</feature>
<feature type="compositionally biased region" description="Acidic residues" evidence="7">
    <location>
        <begin position="4486"/>
        <end position="4563"/>
    </location>
</feature>
<comment type="similarity">
    <text evidence="1 6">Belongs to the UBR4 family.</text>
</comment>
<evidence type="ECO:0000256" key="2">
    <source>
        <dbReference type="ARBA" id="ARBA00022723"/>
    </source>
</evidence>
<feature type="compositionally biased region" description="Low complexity" evidence="7">
    <location>
        <begin position="1297"/>
        <end position="1308"/>
    </location>
</feature>
<feature type="compositionally biased region" description="Low complexity" evidence="7">
    <location>
        <begin position="2359"/>
        <end position="2368"/>
    </location>
</feature>
<feature type="compositionally biased region" description="Polar residues" evidence="7">
    <location>
        <begin position="6618"/>
        <end position="6633"/>
    </location>
</feature>
<evidence type="ECO:0000259" key="8">
    <source>
        <dbReference type="PROSITE" id="PS51157"/>
    </source>
</evidence>
<feature type="region of interest" description="Disordered" evidence="7">
    <location>
        <begin position="4292"/>
        <end position="4357"/>
    </location>
</feature>
<comment type="caution">
    <text evidence="9">The sequence shown here is derived from an EMBL/GenBank/DDBJ whole genome shotgun (WGS) entry which is preliminary data.</text>
</comment>
<reference evidence="9 10" key="1">
    <citation type="journal article" date="2019" name="BMC Genomics">
        <title>New insights from Opisthorchis felineus genome: update on genomics of the epidemiologically important liver flukes.</title>
        <authorList>
            <person name="Ershov N.I."/>
            <person name="Mordvinov V.A."/>
            <person name="Prokhortchouk E.B."/>
            <person name="Pakharukova M.Y."/>
            <person name="Gunbin K.V."/>
            <person name="Ustyantsev K."/>
            <person name="Genaev M.A."/>
            <person name="Blinov A.G."/>
            <person name="Mazur A."/>
            <person name="Boulygina E."/>
            <person name="Tsygankova S."/>
            <person name="Khrameeva E."/>
            <person name="Chekanov N."/>
            <person name="Fan G."/>
            <person name="Xiao A."/>
            <person name="Zhang H."/>
            <person name="Xu X."/>
            <person name="Yang H."/>
            <person name="Solovyev V."/>
            <person name="Lee S.M."/>
            <person name="Liu X."/>
            <person name="Afonnikov D.A."/>
            <person name="Skryabin K.G."/>
        </authorList>
    </citation>
    <scope>NUCLEOTIDE SEQUENCE [LARGE SCALE GENOMIC DNA]</scope>
    <source>
        <strain evidence="9">AK-0245</strain>
        <tissue evidence="9">Whole organism</tissue>
    </source>
</reference>
<dbReference type="SMART" id="SM00396">
    <property type="entry name" value="ZnF_UBR1"/>
    <property type="match status" value="1"/>
</dbReference>
<dbReference type="STRING" id="147828.A0A4S2LPJ2"/>
<feature type="region of interest" description="Disordered" evidence="7">
    <location>
        <begin position="1228"/>
        <end position="1277"/>
    </location>
</feature>
<evidence type="ECO:0000313" key="10">
    <source>
        <dbReference type="Proteomes" id="UP000308267"/>
    </source>
</evidence>
<feature type="compositionally biased region" description="Polar residues" evidence="7">
    <location>
        <begin position="2469"/>
        <end position="2483"/>
    </location>
</feature>
<feature type="compositionally biased region" description="Polar residues" evidence="7">
    <location>
        <begin position="5693"/>
        <end position="5702"/>
    </location>
</feature>
<dbReference type="InterPro" id="IPR047509">
    <property type="entry name" value="UBR4-like_UBR-box"/>
</dbReference>
<feature type="region of interest" description="Disordered" evidence="7">
    <location>
        <begin position="6210"/>
        <end position="6234"/>
    </location>
</feature>
<feature type="region of interest" description="Disordered" evidence="7">
    <location>
        <begin position="3425"/>
        <end position="3453"/>
    </location>
</feature>
<accession>A0A4S2LPJ2</accession>
<feature type="region of interest" description="Disordered" evidence="7">
    <location>
        <begin position="2702"/>
        <end position="2782"/>
    </location>
</feature>
<feature type="compositionally biased region" description="Polar residues" evidence="7">
    <location>
        <begin position="4822"/>
        <end position="4836"/>
    </location>
</feature>
<protein>
    <recommendedName>
        <fullName evidence="8">UBR-type domain-containing protein</fullName>
    </recommendedName>
</protein>
<feature type="region of interest" description="Disordered" evidence="7">
    <location>
        <begin position="4482"/>
        <end position="4568"/>
    </location>
</feature>
<dbReference type="Pfam" id="PF02207">
    <property type="entry name" value="zf-UBR"/>
    <property type="match status" value="1"/>
</dbReference>
<feature type="region of interest" description="UBR4 E3 catalytic module" evidence="6">
    <location>
        <begin position="7405"/>
        <end position="7962"/>
    </location>
</feature>
<feature type="compositionally biased region" description="Low complexity" evidence="7">
    <location>
        <begin position="7496"/>
        <end position="7508"/>
    </location>
</feature>
<keyword evidence="2" id="KW-0479">Metal-binding</keyword>
<sequence>MTRVGNVAERIESFKQSCYVLYDCSVNDGKLSRKDIELLLNFLHGLQTYGFVDMDGFGLPGNLQEFFLLSSTSVFIKYLQDFSQLELSTPVKSLVNFGLECLRKGSGSSLISAATSLHCLLTWTQVPSDKQKQVLEAIEPASDEILSWKSIQPTRVSAVASKGPGIFFRLREPALASELWTEVTRFPSHPSQKEDSSSDVKSEPALAELRLTALTSSSQAFWRLGGLEIVLTKLEEIPEVNFDEDAHVVMNTICTVELLSDLLMSVLVDVPHPELLYSIPTNFGDRAAVPSSSISISVPESIAVRWIQLVNRLLSVICRWVVTSLTRLQRSEEPLADMSICVSDILTHVVKLHQLIDRLSQCDLSSKAREVLSGQTFLTGLELLQLVDPQGQTYDECTASPRWTYTVPSWCFNLSPSQIDRSSDVPTLPSQILVNISSCSQVVELILSLVCSERSFISWPSGSYRWLTSSCMEPGDSVDADLASFLSTLDLPIDVKALSQKHLTRADRLAYFSGRPLQLMLLRLSVGLCECASMFVDAVSRFASSGTDEPQSQSIWNQIAVVMFRSLELVLSRLNGLLSMRASLIQSTAPVTNTQDESWPPTSDSLTDSMMGSYLAQLIHVLDTMWPSQHPTALSTGPTENAVRQINPEISKLIHLLASTSDQVTAVALSELGYQLTGNQSVEQASVSTSWPLWPSPRVFCLFAGHVINTLRLVETTNRVEDILKQFWVKLLSSIQHSVNQLGSGQPALAPKLVDISPDLVQFTCFLGGQLPGLSAKKTLLNQLITCFAEVVEAHQRMNPTDLYPTLDNFYRIAFRMLVILRFTLHHFYVPPNYLAQQLKPSMFLMDKQVESKLPVDLSSSSSSSAVVWQYMSLVQRTQRIVTPLRPQYIDPYAPFFYDLLLSALPESNEMTKEKSPRVYNLPAPDGLAILSLASQINYDQLFAAPLGLLDLTVLMGGSCASVQSSLGFLADTGDSRDLFAQCRRIPLCAYGLALSWRLLEILPPSVEFITSLHTLLTQSTSPPSSSSPSCFIPEQFYSPAHLLYLVVLLDRLQGKATSPSNSFIYESSGASSSGRGTTTTTNTKFSQPSRIPPSTPSESSLLKKGVQNEKQLAREIYRSVSVQTPSGSPAAESEPSAIVDESGASFLSSTGAIRNLLASMRPSSVSCGLLFQVGASQLHRALSIIEHEIRPPKMVCTLGQMAYWIALGQFLTDLIPHLLSSMSAKLSVTGGTDDTKPTFPPKPSTTSETTKRGGSRHRTRQAVEKPPQPSADPDVLQQKTNVLVDVLEPASPDSNTTASTTEKATTSGECTVDPVLTTDQLAAMQTHMVRTGQRLLLDSVRLLMSLVNQVRQELGFPSSGDLWTSLDSRTSSSASTVTRLLTFLCPESLDCSSGGTVLGCPLAWTMNAPSRRRLAASLRLAMSSHRDQLDILRELSKEEEVVTMATLTGLRLTGTFTGSKTIFDRLSSQYDSAMYQLSDTGNLDGKQQESEMERIATSLARRLHLRQVCRLANTLSHMAIQLVTLLTGSKLKDCKLIGDTSEKLELEFHNALTSATLMFLDPVANALGINLLRPGTAVAGISVAQYLAGRLLTYSSRPTKNAKKFSDLGNGSAVDSIRPPKSRHREQNVIVDYLEDHLLWIVINFVERIRTAEWDSPPSRVLTNLCREAIRFLEVVTGCPRMVRRCLRVDDGDKSSTSDSNNVGSTLSQRTFPLLRLFGTMRSNDAKTGNATPAESVQIVQATKPVSSCVAALTYQSGLSRLLCVILLRAINAPTKTRHLFVQLATEACRACLFGEWYSGSKNTSLLHHWLTSLMHEPSVETAAESGTENSPWLIDLVSSGIVATNVDLDTLDTEESVVVQALCPSDSQDRSLDAFYASAKDYNPTLVARWIAQRTQFRLAMYFERLCRLLTTSWTEDTSLGKSFCSHILTEAINMWRNPVLQLATETITAYQTTPPPTGEHSVLTKWPCCVTLPWLISSLRCLCIGCPTGQGHVKLLGMLSAWAEAFVATFGQLQQESEALHRCETASARLLDPDRHDLLTIFSSSLRGIYDYGCLINCVLDPYFTVNKREDGGCLPNLAYWETILDSVDPLMANSDKDTQQTFRSFTHLCSKLFSFPIPQVSRRPQRKRPASWAGRTLCDDTGCHTTSGSEHGDLVDELSDAEGDVPNESTAWSNRFFNLLGPIRNDHVCSYTGTQQTYIDQHWYHCHTCKLEYSEGVCSVCAQVCHAGHDLSYAKSSTFFCDCGAIKEPAHRCKALTCRIQSRNLYTFCGRFRPNALSGFVDSESLGFYAPWFADGYPDASQPRSMRHRLRSLFGDSEETLAAHTQSEDYSDAEPSGGRRKLSEDLQKPKHPSKRTTTTISRTSNEQAEDTGTLPQPALITITPGANVIPADQTAEATTTTQPSYLIRLRSPRRSGTASDSHGSTLRRTGAVRYRLTTSDVSTDHIAGGSTTVDSTKPPKPLSKGTKTPQKRPNTTDSSRILIRNTEPMSVVPCIGHGQRRLRCLRLREFLRTTFEVDYSFERRPGKDHSHYSYGSLDVGNHLDTLSLVPDVATLIEHIRLQIDADPAEKCRTNLIILLSTSRLVPHATKLLLCGPKEGSASLVDQLAISPSASATPQEERRRALRRLLSCRREASPIVRLCHEISAPIPNMSDAHKDIWLRVLSVGRVFLHPVTGSSLAFDFNLHALDLLGLSSRSPLIPATPRMTPQSKSLRKTSTDSPRLIVSASSEPPAEAQFTTQEPSSAPPPAPSSFAPPAEPSVQSSRGGTQSSEVTPSSNPSILLQTLVNLLANSDDSSGSPNPNMLSFLTLGNGTSQEAIRLLFPSNSTQSVMDLLALRNLSAPTPGTPQTPSVPTKSSGAIMSVLRVFHPTKNVYSHFLLVTGPETTPNAPRPEAASTTTALSDVAQGGRMLHIYKLDHVMCQLARYQDNGMLELAKLRLVTALLRTRHGRLDRSSLSLTPCEGSLYQSENLKDLCHIRPSTTDGTPSVGQSAWELLSAISSGSSELTTPFQPFSIPFSELQRASVASVSFDVLSVAVNPVSQAQFAVCGAWECYIVGISSTGQITGRVSISPKREDRGEQLIKAVWLPDSLSLLALLTSGSVQIFDIFQNPKEPKYHFKPVEGSFCDATFIRLPYKGPACTGAPSTTPTSSEPIPQEWGVHLVVMAKKMGSLLYQQLGPDCMSSTDPFYLAEWLDWSPEVLTLRAVDSDDDEEPAPPGLQRNPNTGVLGGGGVSLHYVASLGLLLHAYQSGHSVASAIHLPGVSDDNSLSTVSTTQLKITYSFLLATGPRDNQPTHSQSSSSPFGLLSAESSVTSLLFAARGAINPSDLPNQPLSTEPNNRITGHPILPAIGPITRWSEVMGGHPGLISAVSLSNIGNANAKGSVAGVTNTLPHKPVLLAVEPDQIWVQPLQLPTSKTMVATLSSSRTGRSKRQSESTTPTTTADPAQRVGEELVSSVVPIQTTLLDSCSVYWPGKQNLAGRTITFLLTTDGRLLAHSTRPRSVVYNTESAVYGETPSPLTTYPGQFWWQRSMCSPDLLSDLHTRLECLCSKDRTALSTGGILNFGLEQGGIWDLATADLPKALLTFPVPKKPNKALRRRLVESPSVGPLPADFFEHVTSTEEVDFAGAELLQMYNRDQLRRRLLTPGSPVTGAWTSVNSTGSNASSGSSSHKVAYIIEIHNRTPSETAIVGVRIGLPAATEEYATRWPKFIKVFNRIVLITPPSPGAMARMVDVALYRSEMLQSCKMLQVFIGCSADTEGLTSVDLVSVYTAPKSDLDTTRISYEGLLRRPSSIRLPSYGTTHVGPLDLFVHRTPRLVGQANFNVDASSGVRAPLADMKSICSTSTLSEHVLAYRLDRLFATGFVTIATHNSSKDRSSSRTASSVCVHPPPPLPPSPALLSSLIRLGDPPMIVIPTAKPPQGRHGLSCCVDRPPCGHPLQEVIFLTASLCDLLTASLHWGTGAENLETSTSSTGVRLLLSCLEQVLSTPPSLMTMPTGAQAATTPHALDTIRSQASKLLTSLLSNEQTMDPNCNFFGPFLWNLSRQLFRLIAVITQLVEQRKTCETGLHANTSTFGFKQPITNVVNCAVLQLTDICQLSSSKPLAVDKLLQEFQRLTTFVHHLALVDPMRLRSLQDHHQLTKLVLMAFETVERNLPIPPYLRDPLHPIWINHCGLVDRLTTASHGSTASSAAATVRAFILSAVHCLYALLISTLSPDITTPTHDIRMDERGERIYAVLLNLLMHPNLSVSCAARDGLCRLLLTARPKYPITWSVIDHRPEDDGYLPCRTPKFGLDDPGQTAKKPAATTSVDKSAPRPTRESAPPPTTHFGRSSVTPYPARRRPQRNLAHAGNRMRPAWLSWENETNGLTAPTRIPPFERSLVRNLATSSSSASSSILPAILDLENSTGWGAGTTDQQDAERFLNVIRLGRQLISSRQLPSSMQTFDDEEDEEDEEIAAGMDVLQAELNRLRDESQALQGELEDGDIGTIGDEDEEEQNDEEDLEEEEEEEDENIEQDSDEQNEEDEEVEEHNEEEDAAESDFDDEDADGADDADSDANLDLGDNAVLNDEMAVLLAQLLAEADQSSLEGSSLLGQLPWSLSSRLYDRTPQQQQQEELERQQQQTLSHDVTGRAATPRPASDSSADEGQPIVALAESAVHHPETEQTEIDAPIQSHVQVDLEQDWPAGTSGEEAPTSIGPTVDLEGIESAIQFLGSGSQEDPLALRDLLEQVDEDALLNYALRLSLRDQGGPGSGQPVTELSTDEAPVLETSLRRAPEVPAVEDVDDSTATLQPAATDVGDPGVTTVTTTKAPQVQSVDQVQEADSASTPLASVVPVPTDADIPVDKGTTEKSERPSIPQPSEAAASDSDGAPCSHILSRSGSVDSFVFITDDASTSHGRSSEDSSSDGPPYNGSLIKVVRCRSGAAPRSQRPALFFALCLAHQLAQKWPEFTRQAALEQHATPSLAVRRFAPVLQLFVSLVRVIHANLVYLHVMLYAPLAKLDPTSAKFVKVKALLATVRKSLKNLIHVLLTSLTIPSVALLQKTTADSPSVASSAVPSETGLPIALVFTTPSSVALELSVMQLNALSEVFSRIPHLTRWTGTAVDPSLSSTVLSLLQLLYLQPEDVIETTTIEPAVPVRGGPAQANAVNQALELCLTMLEVLYSRIKEGVCKTDPKEKTGPNFPTVAGNPSVAGLLQAALLGTANHNTGLLAETGASCLASWSPLLEAQFSLDHLANPLHEIGWITMQACLRLPRIILLLRGLSAAARGRVRSAPTSSSSTTVPSTSHRKASQVAVEFESRWCSVLYDYLELVNSPELLNLQSDHSDPDHHSVRLAGRSLLPAFFSPSYPRSKELTDRIERQIRGLLIRIVGPKHYRQLHDIHRLAHLIQRVRDICVNTGEFLPSPPPRGSSRKDTNQLPTVASIEPFIRRLRLSYICEREILQTISACLTIALNRTSYWQRFCLRCPDTLIFLFHASLVLDREIARNMLPLIQLAIAPETVMVLDSSGVETSIQATTEDQRRETVNVTTEVRLAQSMANHLLAHQEDPEKNTSGNTAGLVTAPPLLLQFIRVFLCSCPHYTLRKSAAHIIRAIYRSISPSSQTRVLHLLSLLWSDLPTFAPYSSQFVQLITGMLIEHPEWSGRADLLERTFRTMLRRLDALKRHPRRILYSTLMHLVQPHRDSWFTQSPSASGPTSTDTLSTTTARRIPEPPGTVQRNTGTEPTLSRSWSVIASIKPTGTGHLATSTAAPTSTGTATTSATIIHQPIVSRSSSSTEATVDSNAVCLANLGFDFELEPCLMCHAKAIDEPFYVILRWDSEASGSRLPIQVAIMTMHSHYSKFVDRLKQAMGQQQQQLAQRHLISSGSSATTSTTPAAGSATVAAGTAVGPAQLTTNVNHSGSSGAAANCSSPGSTTSHHPTMPMIPVKLDVRATSSIHVFDLDAVYLISQLTVKFNVLYKRPRYVRTLNVYTSELIDRTTSRLIHEPWLWQKVATVHLSPNQTTVRLCFSQPAPTPTWLGTATTKDHATDDRFVSDQQSHRTGQSREIGYHGLPIRASRLIFEYADFHTNGTEAKRVCPRCHATNLLGSTCPACHTNVNECFRCRSINLSVGDVYLCANCGSSRHGKIEFSICARPCYSAVEPLHDREDRDSACNRIVSLSKELVKNAQTLARPIEIEVAQCLSDLVTMDAATAAAVTSVSLSRSNEPSSSSSGGGGGKSKFSSQSGAIKSSPTADAKFILAAASSASSSLGSVHSGITRLAACVAEARAISLDAAAITRRLWATRQSVVEFDAAQQRCANAAEKRLTSNAVNHGSGGTDEDGAQWPNYEQLDAVFSPSISGCYSCLIHTVHQCGRLLLGVAEHTKIELSHIDPSHCTSREHWIFTGNCHSSTSNQRLQLVQDLISCLIESGLSVCPQAIQADLRELIVQLTRDCPVLIDHFGKVLFERLFQTALAQGDQAYLFGPLVYTDIALLQTSVESILPPSQSSSLSSSSLAATVSDIPGRSQPMDQRATYWEARLRPMFRLLVELTRPGLFEAGSDHGARAGSSIPLPVVQNILIPLMELMETIVSQSSPFAAYAFVPSPAETDVKATGSAEEPRVLRTAGGSGESQPAAQTRGVTSDIMQLPPQTNFSEWLDSRPHASYSAWCDTLRGHSRSSGSDLVPPGLAAGSDNSNILASIPKMPRMHSTLEHSWITSILFCPSDPTSRCVHACMDLLHSLSSDCPRTSNSHPATGSSVADAHSSQTLALLYSRRRRVILRYLTQTCLPRLDELVAARGAAVSPSALLNSSDASVFTMVLNPGDAFVAKWRKLTMVEERADKKEGTDGDEDEGVSEGNRSTLISFLLDEVSFLDHLGTLVERLLLRLRILESMPIRHWDELVAATLSSASGTGATHGSTPGYTIALVAELLRVLEPLKKLPGHHQYRLLQILLHACVRLRQLVLQRTECTLRAQGIFGTMLDQLIGVSSSQIREFLTTTLNVLAEYPVSDHQSAVYLLKRMCTPVCPLDVDQTVFHVSLEVWRGHEDYLLTRSRSELLSSDTRGLGPRIQNVIEYICTGNNLTTDMPLEIVCEGQILMPQLRLHDVYTQIWCVNRNNTNKPMRLVYRVPGLESDNLPYLEQLTTDQIPPEQYMHIGVLASHPHGLGDLLRRLATVQDPFQGRDLLDVIIHVLKYCLKTPECRQRLVDPELNSLPILLNVLMVCLQADETQSNQPVSDLHEDITKRLIQIIDPLLQLADEIVQPPSTTSDQEEILPVLNTGDLLCVQKLLNCMSARPDLPVVNTDVAGLLGWLAFGDREKMDAIVDFLKVHLNKLNPTAQFTRNETALLDCCCAIMVAVPRHSRNGSLLRQKIVHEAGILETCLHFLWETTPTCVLDFEEGTTLNTGDPEVAPFLALPALPHILQALRACLGPEENAESLSQPELYKPLSGPNRPRITADRLLQFFHLLESSKSAGRVGLLAEDMLSEWCPRQTKKAKALLAESRTKSESSAASSNSAEPSGTLAEKIHLLRKATNQRTRRLARNMRERQLRSMNMRVDEKGNVAVVESDRLAKMTAVVTEEVGLSCAICHEGFRNAPDEALGIYVFVRQCPLEEVLVFGAESDQSPAPPISIPQGYSTLSSFVVVHFSCHFNSLKASFENQWIVAQRHNRDARCNNILPILGPPAGTFGAASSETRANAKKDQPPAPETVYAGHLANFMDYIMRSLNVSPGYLMALHDVKILLLRFACNRQFHSETGGGGAESNMQLLPHLMQVGLHSLLMSSAVTQKVNELKEFLDLPESHWSSTDHCWSSTGPLYRTVTALHVWPPEMWQRNRVALLRRLIHLACGRLKQGAKVDTQQDPEVRFLSFKPYLLFYGLVDGAYEHLFKNVSTSSTAGTPAGAAAASSSSSWCASLSQYISTSDEALLAAVPRFLNYYQTDLLPIVSLEEFLDVTGLLSEVDAKELTTIMSLNPN</sequence>
<feature type="compositionally biased region" description="Low complexity" evidence="7">
    <location>
        <begin position="6210"/>
        <end position="6219"/>
    </location>
</feature>
<dbReference type="InterPro" id="IPR045189">
    <property type="entry name" value="UBR4-like"/>
</dbReference>
<dbReference type="InterPro" id="IPR025704">
    <property type="entry name" value="E3_Ub_ligase_UBR4_C"/>
</dbReference>
<feature type="compositionally biased region" description="Low complexity" evidence="7">
    <location>
        <begin position="5907"/>
        <end position="5928"/>
    </location>
</feature>
<keyword evidence="4" id="KW-0862">Zinc</keyword>
<evidence type="ECO:0000313" key="9">
    <source>
        <dbReference type="EMBL" id="TGZ65056.1"/>
    </source>
</evidence>
<feature type="compositionally biased region" description="Low complexity" evidence="7">
    <location>
        <begin position="1068"/>
        <end position="1087"/>
    </location>
</feature>
<feature type="region of interest" description="Disordered" evidence="7">
    <location>
        <begin position="2399"/>
        <end position="2484"/>
    </location>
</feature>
<evidence type="ECO:0000256" key="4">
    <source>
        <dbReference type="ARBA" id="ARBA00022833"/>
    </source>
</evidence>
<dbReference type="PANTHER" id="PTHR21725:SF1">
    <property type="entry name" value="E3 UBIQUITIN-PROTEIN LIGASE UBR4"/>
    <property type="match status" value="1"/>
</dbReference>
<dbReference type="OrthoDB" id="30336at2759"/>
<feature type="compositionally biased region" description="Polar residues" evidence="7">
    <location>
        <begin position="2765"/>
        <end position="2782"/>
    </location>
</feature>
<dbReference type="CDD" id="cd19680">
    <property type="entry name" value="UBR-box_UBR4"/>
    <property type="match status" value="1"/>
</dbReference>
<feature type="compositionally biased region" description="Basic and acidic residues" evidence="7">
    <location>
        <begin position="4849"/>
        <end position="4860"/>
    </location>
</feature>
<dbReference type="Pfam" id="PF13764">
    <property type="entry name" value="E3_UbLigase_R4"/>
    <property type="match status" value="1"/>
</dbReference>
<feature type="region of interest" description="Disordered" evidence="7">
    <location>
        <begin position="5864"/>
        <end position="5883"/>
    </location>
</feature>
<proteinExistence type="inferred from homology"/>
<feature type="domain" description="UBR-type" evidence="8">
    <location>
        <begin position="2191"/>
        <end position="2262"/>
    </location>
</feature>
<dbReference type="PROSITE" id="PS52043">
    <property type="entry name" value="UBR4_E3"/>
    <property type="match status" value="1"/>
</dbReference>
<dbReference type="GO" id="GO:0008270">
    <property type="term" value="F:zinc ion binding"/>
    <property type="evidence" value="ECO:0007669"/>
    <property type="project" value="UniProtKB-KW"/>
</dbReference>
<name>A0A4S2LPJ2_OPIFE</name>
<evidence type="ECO:0000256" key="6">
    <source>
        <dbReference type="PROSITE-ProRule" id="PRU01388"/>
    </source>
</evidence>
<feature type="region of interest" description="Disordered" evidence="7">
    <location>
        <begin position="1067"/>
        <end position="1106"/>
    </location>
</feature>
<feature type="region of interest" description="Disordered" evidence="7">
    <location>
        <begin position="7487"/>
        <end position="7513"/>
    </location>
</feature>
<feature type="region of interest" description="Disordered" evidence="7">
    <location>
        <begin position="1289"/>
        <end position="1310"/>
    </location>
</feature>
<feature type="region of interest" description="Disordered" evidence="7">
    <location>
        <begin position="5693"/>
        <end position="5731"/>
    </location>
</feature>
<dbReference type="EMBL" id="SJOL01006525">
    <property type="protein sequence ID" value="TGZ65056.1"/>
    <property type="molecule type" value="Genomic_DNA"/>
</dbReference>
<feature type="region of interest" description="Disordered" evidence="7">
    <location>
        <begin position="4753"/>
        <end position="4881"/>
    </location>
</feature>
<feature type="zinc finger region" description="UBR-type" evidence="5">
    <location>
        <begin position="2191"/>
        <end position="2262"/>
    </location>
</feature>
<dbReference type="Proteomes" id="UP000308267">
    <property type="component" value="Unassembled WGS sequence"/>
</dbReference>
<gene>
    <name evidence="9" type="ORF">CRM22_006059</name>
</gene>
<feature type="compositionally biased region" description="Low complexity" evidence="7">
    <location>
        <begin position="4801"/>
        <end position="4821"/>
    </location>
</feature>
<evidence type="ECO:0000256" key="3">
    <source>
        <dbReference type="ARBA" id="ARBA00022771"/>
    </source>
</evidence>